<dbReference type="InterPro" id="IPR015856">
    <property type="entry name" value="ABC_transpr_CbiO/EcfA_su"/>
</dbReference>
<evidence type="ECO:0000313" key="10">
    <source>
        <dbReference type="EMBL" id="KWW21190.1"/>
    </source>
</evidence>
<keyword evidence="8" id="KW-0472">Membrane</keyword>
<keyword evidence="11" id="KW-1185">Reference proteome</keyword>
<dbReference type="SUPFAM" id="SSF52540">
    <property type="entry name" value="P-loop containing nucleoside triphosphate hydrolases"/>
    <property type="match status" value="2"/>
</dbReference>
<comment type="similarity">
    <text evidence="2">Belongs to the ABC transporter superfamily.</text>
</comment>
<dbReference type="InterPro" id="IPR050095">
    <property type="entry name" value="ECF_ABC_transporter_ATP-bd"/>
</dbReference>
<dbReference type="Gene3D" id="3.40.50.300">
    <property type="entry name" value="P-loop containing nucleotide triphosphate hydrolases"/>
    <property type="match status" value="2"/>
</dbReference>
<dbReference type="InterPro" id="IPR017871">
    <property type="entry name" value="ABC_transporter-like_CS"/>
</dbReference>
<dbReference type="GO" id="GO:0005524">
    <property type="term" value="F:ATP binding"/>
    <property type="evidence" value="ECO:0007669"/>
    <property type="project" value="UniProtKB-KW"/>
</dbReference>
<dbReference type="GO" id="GO:0043190">
    <property type="term" value="C:ATP-binding cassette (ABC) transporter complex"/>
    <property type="evidence" value="ECO:0007669"/>
    <property type="project" value="TreeGrafter"/>
</dbReference>
<dbReference type="PANTHER" id="PTHR43553:SF27">
    <property type="entry name" value="ENERGY-COUPLING FACTOR TRANSPORTER ATP-BINDING PROTEIN ECFA2"/>
    <property type="match status" value="1"/>
</dbReference>
<name>A0A109N0E2_9BACI</name>
<dbReference type="PROSITE" id="PS50893">
    <property type="entry name" value="ABC_TRANSPORTER_2"/>
    <property type="match status" value="2"/>
</dbReference>
<evidence type="ECO:0000256" key="6">
    <source>
        <dbReference type="ARBA" id="ARBA00022840"/>
    </source>
</evidence>
<dbReference type="AlphaFoldDB" id="A0A109N0E2"/>
<organism evidence="10 11">
    <name type="scientific">Peribacillus simplex</name>
    <dbReference type="NCBI Taxonomy" id="1478"/>
    <lineage>
        <taxon>Bacteria</taxon>
        <taxon>Bacillati</taxon>
        <taxon>Bacillota</taxon>
        <taxon>Bacilli</taxon>
        <taxon>Bacillales</taxon>
        <taxon>Bacillaceae</taxon>
        <taxon>Peribacillus</taxon>
    </lineage>
</organism>
<keyword evidence="3" id="KW-0813">Transport</keyword>
<dbReference type="PANTHER" id="PTHR43553">
    <property type="entry name" value="HEAVY METAL TRANSPORTER"/>
    <property type="match status" value="1"/>
</dbReference>
<evidence type="ECO:0000256" key="4">
    <source>
        <dbReference type="ARBA" id="ARBA00022475"/>
    </source>
</evidence>
<feature type="domain" description="ABC transporter" evidence="9">
    <location>
        <begin position="5"/>
        <end position="233"/>
    </location>
</feature>
<evidence type="ECO:0000256" key="8">
    <source>
        <dbReference type="ARBA" id="ARBA00023136"/>
    </source>
</evidence>
<gene>
    <name evidence="10" type="ORF">AS888_16420</name>
</gene>
<dbReference type="InterPro" id="IPR003439">
    <property type="entry name" value="ABC_transporter-like_ATP-bd"/>
</dbReference>
<dbReference type="InterPro" id="IPR027417">
    <property type="entry name" value="P-loop_NTPase"/>
</dbReference>
<dbReference type="Pfam" id="PF00005">
    <property type="entry name" value="ABC_tran"/>
    <property type="match status" value="2"/>
</dbReference>
<comment type="subcellular location">
    <subcellularLocation>
        <location evidence="1">Cell membrane</location>
        <topology evidence="1">Peripheral membrane protein</topology>
    </subcellularLocation>
</comment>
<evidence type="ECO:0000313" key="11">
    <source>
        <dbReference type="Proteomes" id="UP000064189"/>
    </source>
</evidence>
<dbReference type="GO" id="GO:0016887">
    <property type="term" value="F:ATP hydrolysis activity"/>
    <property type="evidence" value="ECO:0007669"/>
    <property type="project" value="InterPro"/>
</dbReference>
<proteinExistence type="inferred from homology"/>
<evidence type="ECO:0000256" key="5">
    <source>
        <dbReference type="ARBA" id="ARBA00022741"/>
    </source>
</evidence>
<feature type="domain" description="ABC transporter" evidence="9">
    <location>
        <begin position="261"/>
        <end position="490"/>
    </location>
</feature>
<protein>
    <submittedName>
        <fullName evidence="10">ABC transporter</fullName>
    </submittedName>
</protein>
<sequence>MEQIVSVEKLRMKFPGDESMIFKDLSISFGKGEKVLLLGPSGCGKSTLLQVLSGLIPNSIEVPLKAGKLKCPSSWGYVFQDPDSQFCMPFADEEVAFVLENLSVPKQEMKEKIQHHLHQVGLNLRAIHTSIDTLSGGMKQRLAIASVLALEPEVLFLDEPTAMLDPEGTKEMWELLKEVGRGKTVIVVEHKIDHVLEFIDRIVLFNDEGQIIADGPKDTILSRYKNEMKEHGIWFPGVWDEYVKNHAPVRKQPLTDDVPLMQVRDFSGFRNKEEKIKVDELEVTSGEWIVIRGENGAGKSTLLHALMQFIKTSGIYDLMGTSIKRVKNPIDHMTFVFQNPEFQFVANTVYEEIAYSLRIDKRPQQEIDERVRSLLKVFRLEAHRDKHPFQLSMGQKRRLSVAASIVKDKKIILLDEPTFGQDSKNTFALLEWLEVYRSRGVTVIMVTHDDHISKNFATRILTVQDGNVISDEKVIQPGCMETEVSQYKRSVM</sequence>
<dbReference type="SMART" id="SM00382">
    <property type="entry name" value="AAA"/>
    <property type="match status" value="2"/>
</dbReference>
<keyword evidence="4" id="KW-1003">Cell membrane</keyword>
<evidence type="ECO:0000256" key="7">
    <source>
        <dbReference type="ARBA" id="ARBA00022967"/>
    </source>
</evidence>
<evidence type="ECO:0000256" key="3">
    <source>
        <dbReference type="ARBA" id="ARBA00022448"/>
    </source>
</evidence>
<keyword evidence="6" id="KW-0067">ATP-binding</keyword>
<dbReference type="GO" id="GO:0042626">
    <property type="term" value="F:ATPase-coupled transmembrane transporter activity"/>
    <property type="evidence" value="ECO:0007669"/>
    <property type="project" value="TreeGrafter"/>
</dbReference>
<dbReference type="RefSeq" id="WP_061141543.1">
    <property type="nucleotide sequence ID" value="NZ_LNNH01000012.1"/>
</dbReference>
<dbReference type="PROSITE" id="PS00211">
    <property type="entry name" value="ABC_TRANSPORTER_1"/>
    <property type="match status" value="1"/>
</dbReference>
<dbReference type="EMBL" id="LNNH01000012">
    <property type="protein sequence ID" value="KWW21190.1"/>
    <property type="molecule type" value="Genomic_DNA"/>
</dbReference>
<evidence type="ECO:0000256" key="2">
    <source>
        <dbReference type="ARBA" id="ARBA00005417"/>
    </source>
</evidence>
<keyword evidence="5" id="KW-0547">Nucleotide-binding</keyword>
<comment type="caution">
    <text evidence="10">The sequence shown here is derived from an EMBL/GenBank/DDBJ whole genome shotgun (WGS) entry which is preliminary data.</text>
</comment>
<evidence type="ECO:0000259" key="9">
    <source>
        <dbReference type="PROSITE" id="PS50893"/>
    </source>
</evidence>
<dbReference type="InterPro" id="IPR003593">
    <property type="entry name" value="AAA+_ATPase"/>
</dbReference>
<dbReference type="Proteomes" id="UP000064189">
    <property type="component" value="Unassembled WGS sequence"/>
</dbReference>
<evidence type="ECO:0000256" key="1">
    <source>
        <dbReference type="ARBA" id="ARBA00004202"/>
    </source>
</evidence>
<accession>A0A109N0E2</accession>
<reference evidence="10 11" key="1">
    <citation type="submission" date="2015-11" db="EMBL/GenBank/DDBJ databases">
        <title>Genome Sequence of Bacillus simplex strain VanAntwerpen2.</title>
        <authorList>
            <person name="Couger M.B."/>
        </authorList>
    </citation>
    <scope>NUCLEOTIDE SEQUENCE [LARGE SCALE GENOMIC DNA]</scope>
    <source>
        <strain evidence="10 11">VanAntwerpen02</strain>
    </source>
</reference>
<keyword evidence="7" id="KW-1278">Translocase</keyword>
<dbReference type="CDD" id="cd03225">
    <property type="entry name" value="ABC_cobalt_CbiO_domain1"/>
    <property type="match status" value="2"/>
</dbReference>